<dbReference type="EMBL" id="JAHBCL010000004">
    <property type="protein sequence ID" value="MBS7525635.1"/>
    <property type="molecule type" value="Genomic_DNA"/>
</dbReference>
<dbReference type="PANTHER" id="PTHR44591">
    <property type="entry name" value="STRESS RESPONSE REGULATOR PROTEIN 1"/>
    <property type="match status" value="1"/>
</dbReference>
<accession>A0ABS5PKE4</accession>
<keyword evidence="2 4" id="KW-0597">Phosphoprotein</keyword>
<dbReference type="SMART" id="SM00448">
    <property type="entry name" value="REC"/>
    <property type="match status" value="1"/>
</dbReference>
<dbReference type="SUPFAM" id="SSF52172">
    <property type="entry name" value="CheY-like"/>
    <property type="match status" value="1"/>
</dbReference>
<comment type="function">
    <text evidence="3">May play the central regulatory role in sporulation. It may be an element of the effector pathway responsible for the activation of sporulation genes in response to nutritional stress. Spo0A may act in concert with spo0H (a sigma factor) to control the expression of some genes that are critical to the sporulation process.</text>
</comment>
<dbReference type="PROSITE" id="PS50110">
    <property type="entry name" value="RESPONSE_REGULATORY"/>
    <property type="match status" value="1"/>
</dbReference>
<proteinExistence type="predicted"/>
<dbReference type="RefSeq" id="WP_213235423.1">
    <property type="nucleotide sequence ID" value="NZ_JAHBCL010000004.1"/>
</dbReference>
<dbReference type="CDD" id="cd19920">
    <property type="entry name" value="REC_PA4781-like"/>
    <property type="match status" value="1"/>
</dbReference>
<evidence type="ECO:0000256" key="1">
    <source>
        <dbReference type="ARBA" id="ARBA00018672"/>
    </source>
</evidence>
<dbReference type="Gene3D" id="3.40.50.2300">
    <property type="match status" value="1"/>
</dbReference>
<dbReference type="InterPro" id="IPR001789">
    <property type="entry name" value="Sig_transdc_resp-reg_receiver"/>
</dbReference>
<sequence>MYNIMIIDDNMGNLKVLVSMLNVKGYSIRTFTSGKMALKSAVLKKPDLVLLDIDMPDMNGYEVCQHFKENEKLRDIPIIFISAFSQMQNIVTGFNVGGVDYITKPFQWQEVIARVNTQIEILRAKRETELVLTKTFVGSVQIMADILATTKPDVFHFATRLQGIIKKMTEALNLSSRWVYEIAGLLSMIGYVIFPDERLSQYLNGNQHAITPKEKKDALAFSVSLIAKIPRLEPVVAIFNQYDVTIASERLAEPLENWTQEMIGMNMLDLIVYYLVLSSQNKVQSNVFEHIMTLTERYHKELIRVLIKVEIRKIDEKEIAVAINDLKPGMILSRDVLTDEGIKLLKTNTEITENLRLLIRGYQKHIAINEPIYVWRKEPHV</sequence>
<keyword evidence="7" id="KW-1185">Reference proteome</keyword>
<name>A0ABS5PKE4_9FIRM</name>
<evidence type="ECO:0000313" key="7">
    <source>
        <dbReference type="Proteomes" id="UP000746471"/>
    </source>
</evidence>
<reference evidence="6 7" key="1">
    <citation type="submission" date="2021-05" db="EMBL/GenBank/DDBJ databases">
        <title>Fusibacter ferrireducens sp. nov., an anaerobic, sulfur- and Fe-reducing bacterium isolated from the mangrove sediment.</title>
        <authorList>
            <person name="Qiu D."/>
        </authorList>
    </citation>
    <scope>NUCLEOTIDE SEQUENCE [LARGE SCALE GENOMIC DNA]</scope>
    <source>
        <strain evidence="6 7">DSM 12116</strain>
    </source>
</reference>
<evidence type="ECO:0000256" key="3">
    <source>
        <dbReference type="ARBA" id="ARBA00024867"/>
    </source>
</evidence>
<evidence type="ECO:0000256" key="4">
    <source>
        <dbReference type="PROSITE-ProRule" id="PRU00169"/>
    </source>
</evidence>
<gene>
    <name evidence="6" type="ORF">KHM83_02985</name>
</gene>
<protein>
    <recommendedName>
        <fullName evidence="1">Stage 0 sporulation protein A homolog</fullName>
    </recommendedName>
</protein>
<evidence type="ECO:0000256" key="2">
    <source>
        <dbReference type="ARBA" id="ARBA00022553"/>
    </source>
</evidence>
<dbReference type="Pfam" id="PF00072">
    <property type="entry name" value="Response_reg"/>
    <property type="match status" value="1"/>
</dbReference>
<comment type="caution">
    <text evidence="6">The sequence shown here is derived from an EMBL/GenBank/DDBJ whole genome shotgun (WGS) entry which is preliminary data.</text>
</comment>
<evidence type="ECO:0000313" key="6">
    <source>
        <dbReference type="EMBL" id="MBS7525635.1"/>
    </source>
</evidence>
<evidence type="ECO:0000259" key="5">
    <source>
        <dbReference type="PROSITE" id="PS50110"/>
    </source>
</evidence>
<dbReference type="InterPro" id="IPR050595">
    <property type="entry name" value="Bact_response_regulator"/>
</dbReference>
<feature type="modified residue" description="4-aspartylphosphate" evidence="4">
    <location>
        <position position="52"/>
    </location>
</feature>
<feature type="domain" description="Response regulatory" evidence="5">
    <location>
        <begin position="3"/>
        <end position="119"/>
    </location>
</feature>
<dbReference type="Proteomes" id="UP000746471">
    <property type="component" value="Unassembled WGS sequence"/>
</dbReference>
<organism evidence="6 7">
    <name type="scientific">Fusibacter paucivorans</name>
    <dbReference type="NCBI Taxonomy" id="76009"/>
    <lineage>
        <taxon>Bacteria</taxon>
        <taxon>Bacillati</taxon>
        <taxon>Bacillota</taxon>
        <taxon>Clostridia</taxon>
        <taxon>Eubacteriales</taxon>
        <taxon>Eubacteriales Family XII. Incertae Sedis</taxon>
        <taxon>Fusibacter</taxon>
    </lineage>
</organism>
<dbReference type="InterPro" id="IPR011006">
    <property type="entry name" value="CheY-like_superfamily"/>
</dbReference>
<dbReference type="PANTHER" id="PTHR44591:SF3">
    <property type="entry name" value="RESPONSE REGULATORY DOMAIN-CONTAINING PROTEIN"/>
    <property type="match status" value="1"/>
</dbReference>